<dbReference type="Pfam" id="PF14602">
    <property type="entry name" value="Hexapep_2"/>
    <property type="match status" value="1"/>
</dbReference>
<dbReference type="InterPro" id="IPR011004">
    <property type="entry name" value="Trimer_LpxA-like_sf"/>
</dbReference>
<name>A0A1F7YZX9_9BACT</name>
<dbReference type="PANTHER" id="PTHR43300:SF4">
    <property type="entry name" value="ACYL-[ACYL-CARRIER-PROTEIN]--UDP-N-ACETYLGLUCOSAMINE O-ACYLTRANSFERASE"/>
    <property type="match status" value="1"/>
</dbReference>
<dbReference type="GO" id="GO:0016740">
    <property type="term" value="F:transferase activity"/>
    <property type="evidence" value="ECO:0007669"/>
    <property type="project" value="UniProtKB-KW"/>
</dbReference>
<dbReference type="InterPro" id="IPR050179">
    <property type="entry name" value="Trans_hexapeptide_repeat"/>
</dbReference>
<dbReference type="InterPro" id="IPR001451">
    <property type="entry name" value="Hexapep"/>
</dbReference>
<protein>
    <submittedName>
        <fullName evidence="3">Acetyltransferase</fullName>
    </submittedName>
</protein>
<comment type="caution">
    <text evidence="3">The sequence shown here is derived from an EMBL/GenBank/DDBJ whole genome shotgun (WGS) entry which is preliminary data.</text>
</comment>
<accession>A0A1F7YZX9</accession>
<dbReference type="EMBL" id="MGGR01000027">
    <property type="protein sequence ID" value="OGM32892.1"/>
    <property type="molecule type" value="Genomic_DNA"/>
</dbReference>
<proteinExistence type="predicted"/>
<dbReference type="Proteomes" id="UP000177169">
    <property type="component" value="Unassembled WGS sequence"/>
</dbReference>
<dbReference type="Pfam" id="PF00132">
    <property type="entry name" value="Hexapep"/>
    <property type="match status" value="2"/>
</dbReference>
<dbReference type="AlphaFoldDB" id="A0A1F7YZX9"/>
<keyword evidence="1 3" id="KW-0808">Transferase</keyword>
<dbReference type="CDD" id="cd03358">
    <property type="entry name" value="LbH_WxcM_N_like"/>
    <property type="match status" value="1"/>
</dbReference>
<dbReference type="PANTHER" id="PTHR43300">
    <property type="entry name" value="ACETYLTRANSFERASE"/>
    <property type="match status" value="1"/>
</dbReference>
<evidence type="ECO:0000256" key="2">
    <source>
        <dbReference type="ARBA" id="ARBA00022737"/>
    </source>
</evidence>
<sequence>MPIGKDVKIGKNTIIYHRNLVNLYGCKIGNDCVIGAFVEIRKEVKIGNKVKIQAHVFIPEGVTISDEVFIGPGVTFTNDLYPRATNIDGSLKKASDWKQISTKINKRASIGANSTIICGVTIGKNALIGAGSVVTKDIPANQVWVGNPARFIKKIKDL</sequence>
<dbReference type="Gene3D" id="2.160.10.10">
    <property type="entry name" value="Hexapeptide repeat proteins"/>
    <property type="match status" value="1"/>
</dbReference>
<keyword evidence="2" id="KW-0677">Repeat</keyword>
<dbReference type="InterPro" id="IPR018357">
    <property type="entry name" value="Hexapep_transf_CS"/>
</dbReference>
<evidence type="ECO:0000313" key="4">
    <source>
        <dbReference type="Proteomes" id="UP000177169"/>
    </source>
</evidence>
<evidence type="ECO:0000313" key="3">
    <source>
        <dbReference type="EMBL" id="OGM32892.1"/>
    </source>
</evidence>
<dbReference type="STRING" id="1802505.A3D01_04935"/>
<organism evidence="3 4">
    <name type="scientific">Candidatus Woesebacteria bacterium RIFCSPHIGHO2_02_FULL_39_13</name>
    <dbReference type="NCBI Taxonomy" id="1802505"/>
    <lineage>
        <taxon>Bacteria</taxon>
        <taxon>Candidatus Woeseibacteriota</taxon>
    </lineage>
</organism>
<evidence type="ECO:0000256" key="1">
    <source>
        <dbReference type="ARBA" id="ARBA00022679"/>
    </source>
</evidence>
<reference evidence="3 4" key="1">
    <citation type="journal article" date="2016" name="Nat. Commun.">
        <title>Thousands of microbial genomes shed light on interconnected biogeochemical processes in an aquifer system.</title>
        <authorList>
            <person name="Anantharaman K."/>
            <person name="Brown C.T."/>
            <person name="Hug L.A."/>
            <person name="Sharon I."/>
            <person name="Castelle C.J."/>
            <person name="Probst A.J."/>
            <person name="Thomas B.C."/>
            <person name="Singh A."/>
            <person name="Wilkins M.J."/>
            <person name="Karaoz U."/>
            <person name="Brodie E.L."/>
            <person name="Williams K.H."/>
            <person name="Hubbard S.S."/>
            <person name="Banfield J.F."/>
        </authorList>
    </citation>
    <scope>NUCLEOTIDE SEQUENCE [LARGE SCALE GENOMIC DNA]</scope>
</reference>
<dbReference type="PROSITE" id="PS00101">
    <property type="entry name" value="HEXAPEP_TRANSFERASES"/>
    <property type="match status" value="1"/>
</dbReference>
<gene>
    <name evidence="3" type="ORF">A3D01_04935</name>
</gene>
<dbReference type="SUPFAM" id="SSF51161">
    <property type="entry name" value="Trimeric LpxA-like enzymes"/>
    <property type="match status" value="1"/>
</dbReference>